<dbReference type="GO" id="GO:0005634">
    <property type="term" value="C:nucleus"/>
    <property type="evidence" value="ECO:0007669"/>
    <property type="project" value="UniProtKB-SubCell"/>
</dbReference>
<gene>
    <name evidence="5" type="primary">rec8</name>
    <name evidence="5" type="ORF">QQS21_011868</name>
</gene>
<dbReference type="PANTHER" id="PTHR12585">
    <property type="entry name" value="SCC1 / RAD21 FAMILY MEMBER"/>
    <property type="match status" value="1"/>
</dbReference>
<dbReference type="EMBL" id="JASWJB010000437">
    <property type="protein sequence ID" value="KAK2590451.1"/>
    <property type="molecule type" value="Genomic_DNA"/>
</dbReference>
<sequence length="680" mass="73959">MFYSHEVLSNSQHGVATIWLVATVGKGSQRKLNRKTIQQVNVPKACEKILDPGAPLALRLQGNLLFGVSRVFSHQCDYVLSDAEKTQSDMMTFFRSINTSETDPKAGKAKRHQIVLNDDPEFDLMAALPRLEELLGHDSSFNFMSTQESANKFSQMSPLDRTALLSASTSRRSSIVGLDLPPSSHSIGSYRLPGDLCNSSPFNKAFHEADTMPDFRPFADDEIDPICGIDLDFDADGNLVSIVDAEPELPPLRGTSPDPLHAAEAVLPRVGNVRQQIGTYPHDEDILDFGEAAFSVAERVSTRQAGEQANTDALTLTTDTTETAKSSAPLRAARRRKLKAMVDEEIRISRDEFRGWTENYVFNMDAARKRAKATSLAKAKKNALALMYNNGISDIGILEQKFGVEHPLSADLAGTALKAHLFGLVADEIEDINVKRGRRRKSPEAFGLEENDARSVRQRLELGDEFGRGEATGFGGGLDFGEETAPEIGREAETALEDKHSSSFMPWSRQGSAVPESATRAPGSAQKSMAAPSPLHGRGSLVGSLERHSDPIEEAFVPLGLDPQHSSAVSDDRQEALNIDAGDKTNTPTSDAGLDTSTHQFLGYAARRAANLGVAPSQDDQHKRWIDFDELATPGQHSKAIATQAFLHVLTLATKNVISVQQDGIDDNEPFGKIYVGLGS</sequence>
<dbReference type="GO" id="GO:0030892">
    <property type="term" value="C:mitotic cohesin complex"/>
    <property type="evidence" value="ECO:0007669"/>
    <property type="project" value="TreeGrafter"/>
</dbReference>
<proteinExistence type="predicted"/>
<evidence type="ECO:0000313" key="5">
    <source>
        <dbReference type="EMBL" id="KAK2590451.1"/>
    </source>
</evidence>
<dbReference type="InterPro" id="IPR036390">
    <property type="entry name" value="WH_DNA-bd_sf"/>
</dbReference>
<accession>A0AAJ0CGU3</accession>
<keyword evidence="6" id="KW-1185">Reference proteome</keyword>
<evidence type="ECO:0000256" key="2">
    <source>
        <dbReference type="ARBA" id="ARBA00023242"/>
    </source>
</evidence>
<dbReference type="InterPro" id="IPR023093">
    <property type="entry name" value="ScpA-like_C"/>
</dbReference>
<comment type="subcellular location">
    <subcellularLocation>
        <location evidence="1">Nucleus</location>
    </subcellularLocation>
</comment>
<dbReference type="InterPro" id="IPR039781">
    <property type="entry name" value="Rad21/Rec8-like"/>
</dbReference>
<dbReference type="Pfam" id="PF04825">
    <property type="entry name" value="Rad21_Rec8_N"/>
    <property type="match status" value="1"/>
</dbReference>
<organism evidence="5 6">
    <name type="scientific">Conoideocrella luteorostrata</name>
    <dbReference type="NCBI Taxonomy" id="1105319"/>
    <lineage>
        <taxon>Eukaryota</taxon>
        <taxon>Fungi</taxon>
        <taxon>Dikarya</taxon>
        <taxon>Ascomycota</taxon>
        <taxon>Pezizomycotina</taxon>
        <taxon>Sordariomycetes</taxon>
        <taxon>Hypocreomycetidae</taxon>
        <taxon>Hypocreales</taxon>
        <taxon>Clavicipitaceae</taxon>
        <taxon>Conoideocrella</taxon>
    </lineage>
</organism>
<feature type="region of interest" description="Disordered" evidence="3">
    <location>
        <begin position="494"/>
        <end position="544"/>
    </location>
</feature>
<evidence type="ECO:0000256" key="3">
    <source>
        <dbReference type="SAM" id="MobiDB-lite"/>
    </source>
</evidence>
<evidence type="ECO:0000259" key="4">
    <source>
        <dbReference type="Pfam" id="PF04825"/>
    </source>
</evidence>
<evidence type="ECO:0000313" key="6">
    <source>
        <dbReference type="Proteomes" id="UP001251528"/>
    </source>
</evidence>
<dbReference type="AlphaFoldDB" id="A0AAJ0CGU3"/>
<dbReference type="Gene3D" id="1.10.10.580">
    <property type="entry name" value="Structural maintenance of chromosome 1. Chain E"/>
    <property type="match status" value="1"/>
</dbReference>
<dbReference type="InterPro" id="IPR006910">
    <property type="entry name" value="Rad21_Rec8_N"/>
</dbReference>
<dbReference type="GO" id="GO:0007064">
    <property type="term" value="P:mitotic sister chromatid cohesion"/>
    <property type="evidence" value="ECO:0007669"/>
    <property type="project" value="TreeGrafter"/>
</dbReference>
<evidence type="ECO:0000256" key="1">
    <source>
        <dbReference type="ARBA" id="ARBA00004123"/>
    </source>
</evidence>
<keyword evidence="2" id="KW-0539">Nucleus</keyword>
<reference evidence="5" key="1">
    <citation type="submission" date="2023-06" db="EMBL/GenBank/DDBJ databases">
        <title>Conoideocrella luteorostrata (Hypocreales: Clavicipitaceae), a potential biocontrol fungus for elongate hemlock scale in United States Christmas tree production areas.</title>
        <authorList>
            <person name="Barrett H."/>
            <person name="Lovett B."/>
            <person name="Macias A.M."/>
            <person name="Stajich J.E."/>
            <person name="Kasson M.T."/>
        </authorList>
    </citation>
    <scope>NUCLEOTIDE SEQUENCE</scope>
    <source>
        <strain evidence="5">ARSEF 14590</strain>
    </source>
</reference>
<dbReference type="GO" id="GO:0003682">
    <property type="term" value="F:chromatin binding"/>
    <property type="evidence" value="ECO:0007669"/>
    <property type="project" value="TreeGrafter"/>
</dbReference>
<dbReference type="Proteomes" id="UP001251528">
    <property type="component" value="Unassembled WGS sequence"/>
</dbReference>
<dbReference type="SUPFAM" id="SSF46785">
    <property type="entry name" value="Winged helix' DNA-binding domain"/>
    <property type="match status" value="1"/>
</dbReference>
<dbReference type="PANTHER" id="PTHR12585:SF70">
    <property type="entry name" value="RAD21_REC8 N TERMINAL DOMAIN PROTEIN (AFU_ORTHOLOGUE AFUA_6G02900)"/>
    <property type="match status" value="1"/>
</dbReference>
<feature type="domain" description="Rad21/Rec8-like protein N-terminal" evidence="4">
    <location>
        <begin position="1"/>
        <end position="111"/>
    </location>
</feature>
<name>A0AAJ0CGU3_9HYPO</name>
<dbReference type="CDD" id="cd21789">
    <property type="entry name" value="Rad21_Rec8_M_SpRec8p-like"/>
    <property type="match status" value="1"/>
</dbReference>
<feature type="compositionally biased region" description="Polar residues" evidence="3">
    <location>
        <begin position="502"/>
        <end position="511"/>
    </location>
</feature>
<comment type="caution">
    <text evidence="5">The sequence shown here is derived from an EMBL/GenBank/DDBJ whole genome shotgun (WGS) entry which is preliminary data.</text>
</comment>
<protein>
    <submittedName>
        <fullName evidence="5">R8 protein</fullName>
    </submittedName>
</protein>